<dbReference type="Proteomes" id="UP000214365">
    <property type="component" value="Unassembled WGS sequence"/>
</dbReference>
<dbReference type="PANTHER" id="PTHR43591">
    <property type="entry name" value="METHYLTRANSFERASE"/>
    <property type="match status" value="1"/>
</dbReference>
<feature type="domain" description="Methyltransferase" evidence="1">
    <location>
        <begin position="36"/>
        <end position="156"/>
    </location>
</feature>
<dbReference type="SUPFAM" id="SSF53335">
    <property type="entry name" value="S-adenosyl-L-methionine-dependent methyltransferases"/>
    <property type="match status" value="1"/>
</dbReference>
<name>A0A225AD13_TALAT</name>
<dbReference type="OrthoDB" id="10017101at2759"/>
<gene>
    <name evidence="2" type="ORF">UA08_05931</name>
</gene>
<dbReference type="GO" id="GO:0008168">
    <property type="term" value="F:methyltransferase activity"/>
    <property type="evidence" value="ECO:0007669"/>
    <property type="project" value="TreeGrafter"/>
</dbReference>
<protein>
    <recommendedName>
        <fullName evidence="1">Methyltransferase domain-containing protein</fullName>
    </recommendedName>
</protein>
<dbReference type="STRING" id="1441469.A0A225AD13"/>
<reference evidence="2 3" key="1">
    <citation type="submission" date="2015-06" db="EMBL/GenBank/DDBJ databases">
        <title>Talaromyces atroroseus IBT 11181 draft genome.</title>
        <authorList>
            <person name="Rasmussen K.B."/>
            <person name="Rasmussen S."/>
            <person name="Petersen B."/>
            <person name="Sicheritz-Ponten T."/>
            <person name="Mortensen U.H."/>
            <person name="Thrane U."/>
        </authorList>
    </citation>
    <scope>NUCLEOTIDE SEQUENCE [LARGE SCALE GENOMIC DNA]</scope>
    <source>
        <strain evidence="2 3">IBT 11181</strain>
    </source>
</reference>
<evidence type="ECO:0000313" key="3">
    <source>
        <dbReference type="Proteomes" id="UP000214365"/>
    </source>
</evidence>
<dbReference type="GeneID" id="31005687"/>
<proteinExistence type="predicted"/>
<dbReference type="EMBL" id="LFMY01000008">
    <property type="protein sequence ID" value="OKL59032.1"/>
    <property type="molecule type" value="Genomic_DNA"/>
</dbReference>
<dbReference type="InterPro" id="IPR029063">
    <property type="entry name" value="SAM-dependent_MTases_sf"/>
</dbReference>
<dbReference type="Gene3D" id="3.40.50.150">
    <property type="entry name" value="Vaccinia Virus protein VP39"/>
    <property type="match status" value="1"/>
</dbReference>
<evidence type="ECO:0000313" key="2">
    <source>
        <dbReference type="EMBL" id="OKL59032.1"/>
    </source>
</evidence>
<organism evidence="2 3">
    <name type="scientific">Talaromyces atroroseus</name>
    <dbReference type="NCBI Taxonomy" id="1441469"/>
    <lineage>
        <taxon>Eukaryota</taxon>
        <taxon>Fungi</taxon>
        <taxon>Dikarya</taxon>
        <taxon>Ascomycota</taxon>
        <taxon>Pezizomycotina</taxon>
        <taxon>Eurotiomycetes</taxon>
        <taxon>Eurotiomycetidae</taxon>
        <taxon>Eurotiales</taxon>
        <taxon>Trichocomaceae</taxon>
        <taxon>Talaromyces</taxon>
        <taxon>Talaromyces sect. Trachyspermi</taxon>
    </lineage>
</organism>
<keyword evidence="3" id="KW-1185">Reference proteome</keyword>
<accession>A0A225AD13</accession>
<comment type="caution">
    <text evidence="2">The sequence shown here is derived from an EMBL/GenBank/DDBJ whole genome shotgun (WGS) entry which is preliminary data.</text>
</comment>
<evidence type="ECO:0000259" key="1">
    <source>
        <dbReference type="Pfam" id="PF13847"/>
    </source>
</evidence>
<dbReference type="InterPro" id="IPR025714">
    <property type="entry name" value="Methyltranfer_dom"/>
</dbReference>
<dbReference type="AlphaFoldDB" id="A0A225AD13"/>
<dbReference type="PANTHER" id="PTHR43591:SF24">
    <property type="entry name" value="2-METHOXY-6-POLYPRENYL-1,4-BENZOQUINOL METHYLASE, MITOCHONDRIAL"/>
    <property type="match status" value="1"/>
</dbReference>
<dbReference type="Pfam" id="PF13847">
    <property type="entry name" value="Methyltransf_31"/>
    <property type="match status" value="1"/>
</dbReference>
<dbReference type="RefSeq" id="XP_020119153.1">
    <property type="nucleotide sequence ID" value="XM_020268255.1"/>
</dbReference>
<sequence>MTSSSVYASTHDAATIRTHEWRTIANSAAYLIPHLKPNMKILDVGCGPGSITIDLATNYVPQGSVIGLEYSSKPLLHAQKNLDAAAAAKKGDNNNEINVQFVQGDVLDMKHLFADNTFDVVHAHQVLQHVPDPIKALEEMRRVVKPDGQGIIASRESASMTWYPKLPELDMWYNDVYLQVGRNLLGGNPDPGSFIHVWAQKAGFERSMITCSAGTWCFSKPEERRWWGGIWAERVLDPDYVEKAVDRGGYCTREELERIAAAFKDWAEDKDGWFTITHGEMICRK</sequence>
<dbReference type="CDD" id="cd02440">
    <property type="entry name" value="AdoMet_MTases"/>
    <property type="match status" value="1"/>
</dbReference>